<sequence>MGKMKKRRVRSGIALFFVMFILLLQFAPILTFAQVQPWQGESWGNKIPPWKLDEWKGQGSKNIQQWQAEKWQMQQWYLQTVPNASTWEAEKWANDQWQMQQWYMQAHPGSDPWEAKQWAFQQWQFNQWQMQGQTDQKNWEGNETQGNSHSGDGHQGDGTTGNSHSGNGHQGEGTKGDTHSGDGTKGDEHQGNSSGLAYDPGADGFTKYDGFKYAVNDVLVKQVALGTDMVKGEYFQVLSGQNADSLASLKGSGSWKEFLISSLKVSSSNVPGLKDAVEAGEAVYKGYDAYNNFADYQFLKTLTRAPQTRIDALAGLNAADQAYFSGAARVIPKVGIGMGAVGLAFSGYETWKNVNAAIDAKDGYDRAESIGKTISSVGEMVGSIGTMGMMTPAGVGLMAVGGGLFVAGYAVQGVTKLIKNRQKIKDGISNVWNGAKSLFGFGKG</sequence>
<keyword evidence="4" id="KW-1185">Reference proteome</keyword>
<dbReference type="RefSeq" id="WP_377915760.1">
    <property type="nucleotide sequence ID" value="NZ_JBHRZT010000052.1"/>
</dbReference>
<evidence type="ECO:0000256" key="2">
    <source>
        <dbReference type="SAM" id="Phobius"/>
    </source>
</evidence>
<protein>
    <submittedName>
        <fullName evidence="3">Uncharacterized protein</fullName>
    </submittedName>
</protein>
<reference evidence="4" key="1">
    <citation type="journal article" date="2019" name="Int. J. Syst. Evol. Microbiol.">
        <title>The Global Catalogue of Microorganisms (GCM) 10K type strain sequencing project: providing services to taxonomists for standard genome sequencing and annotation.</title>
        <authorList>
            <consortium name="The Broad Institute Genomics Platform"/>
            <consortium name="The Broad Institute Genome Sequencing Center for Infectious Disease"/>
            <person name="Wu L."/>
            <person name="Ma J."/>
        </authorList>
    </citation>
    <scope>NUCLEOTIDE SEQUENCE [LARGE SCALE GENOMIC DNA]</scope>
    <source>
        <strain evidence="4">CCUG 61889</strain>
    </source>
</reference>
<evidence type="ECO:0000313" key="3">
    <source>
        <dbReference type="EMBL" id="MFC3884374.1"/>
    </source>
</evidence>
<name>A0ABV8B4R0_9BACI</name>
<evidence type="ECO:0000256" key="1">
    <source>
        <dbReference type="SAM" id="MobiDB-lite"/>
    </source>
</evidence>
<organism evidence="3 4">
    <name type="scientific">Bacillus songklensis</name>
    <dbReference type="NCBI Taxonomy" id="1069116"/>
    <lineage>
        <taxon>Bacteria</taxon>
        <taxon>Bacillati</taxon>
        <taxon>Bacillota</taxon>
        <taxon>Bacilli</taxon>
        <taxon>Bacillales</taxon>
        <taxon>Bacillaceae</taxon>
        <taxon>Bacillus</taxon>
    </lineage>
</organism>
<proteinExistence type="predicted"/>
<feature type="compositionally biased region" description="Basic and acidic residues" evidence="1">
    <location>
        <begin position="172"/>
        <end position="190"/>
    </location>
</feature>
<feature type="compositionally biased region" description="Polar residues" evidence="1">
    <location>
        <begin position="134"/>
        <end position="150"/>
    </location>
</feature>
<accession>A0ABV8B4R0</accession>
<evidence type="ECO:0000313" key="4">
    <source>
        <dbReference type="Proteomes" id="UP001595752"/>
    </source>
</evidence>
<comment type="caution">
    <text evidence="3">The sequence shown here is derived from an EMBL/GenBank/DDBJ whole genome shotgun (WGS) entry which is preliminary data.</text>
</comment>
<keyword evidence="2" id="KW-1133">Transmembrane helix</keyword>
<dbReference type="Proteomes" id="UP001595752">
    <property type="component" value="Unassembled WGS sequence"/>
</dbReference>
<gene>
    <name evidence="3" type="ORF">ACFOU2_13040</name>
</gene>
<feature type="transmembrane region" description="Helical" evidence="2">
    <location>
        <begin position="389"/>
        <end position="411"/>
    </location>
</feature>
<dbReference type="EMBL" id="JBHRZT010000052">
    <property type="protein sequence ID" value="MFC3884374.1"/>
    <property type="molecule type" value="Genomic_DNA"/>
</dbReference>
<feature type="region of interest" description="Disordered" evidence="1">
    <location>
        <begin position="130"/>
        <end position="198"/>
    </location>
</feature>
<keyword evidence="2" id="KW-0472">Membrane</keyword>
<keyword evidence="2" id="KW-0812">Transmembrane</keyword>